<feature type="non-terminal residue" evidence="3">
    <location>
        <position position="212"/>
    </location>
</feature>
<comment type="subcellular location">
    <subcellularLocation>
        <location evidence="1">Mitochondrion</location>
    </subcellularLocation>
</comment>
<reference evidence="3" key="1">
    <citation type="submission" date="2023-06" db="EMBL/GenBank/DDBJ databases">
        <title>Genome-scale phylogeny and comparative genomics of the fungal order Sordariales.</title>
        <authorList>
            <consortium name="Lawrence Berkeley National Laboratory"/>
            <person name="Hensen N."/>
            <person name="Bonometti L."/>
            <person name="Westerberg I."/>
            <person name="Brannstrom I.O."/>
            <person name="Guillou S."/>
            <person name="Cros-Aarteil S."/>
            <person name="Calhoun S."/>
            <person name="Haridas S."/>
            <person name="Kuo A."/>
            <person name="Mondo S."/>
            <person name="Pangilinan J."/>
            <person name="Riley R."/>
            <person name="LaButti K."/>
            <person name="Andreopoulos B."/>
            <person name="Lipzen A."/>
            <person name="Chen C."/>
            <person name="Yanf M."/>
            <person name="Daum C."/>
            <person name="Ng V."/>
            <person name="Clum A."/>
            <person name="Steindorff A."/>
            <person name="Ohm R."/>
            <person name="Martin F."/>
            <person name="Silar P."/>
            <person name="Natvig D."/>
            <person name="Lalanne C."/>
            <person name="Gautier V."/>
            <person name="Ament-velasquez S.L."/>
            <person name="Kruys A."/>
            <person name="Hutchinson M.I."/>
            <person name="Powell A.J."/>
            <person name="Barry K."/>
            <person name="Miller A.N."/>
            <person name="Grigoriev I.V."/>
            <person name="Debuchy R."/>
            <person name="Gladieux P."/>
            <person name="Thoren M.H."/>
            <person name="Johannesson H."/>
        </authorList>
    </citation>
    <scope>NUCLEOTIDE SEQUENCE</scope>
    <source>
        <strain evidence="3">SMH3391-2</strain>
    </source>
</reference>
<evidence type="ECO:0000256" key="2">
    <source>
        <dbReference type="ARBA" id="ARBA00023128"/>
    </source>
</evidence>
<dbReference type="InterPro" id="IPR018828">
    <property type="entry name" value="RRG7"/>
</dbReference>
<keyword evidence="2" id="KW-0496">Mitochondrion</keyword>
<name>A0AA39X9U3_9PEZI</name>
<dbReference type="PANTHER" id="PTHR28133:SF1">
    <property type="entry name" value="REQUIRED FOR RESPIRATORY GROWTH PROTEIN 7, MITOCHONDRIAL"/>
    <property type="match status" value="1"/>
</dbReference>
<keyword evidence="4" id="KW-1185">Reference proteome</keyword>
<dbReference type="Proteomes" id="UP001174934">
    <property type="component" value="Unassembled WGS sequence"/>
</dbReference>
<gene>
    <name evidence="3" type="ORF">B0T17DRAFT_455686</name>
</gene>
<proteinExistence type="predicted"/>
<feature type="non-terminal residue" evidence="3">
    <location>
        <position position="1"/>
    </location>
</feature>
<evidence type="ECO:0000256" key="1">
    <source>
        <dbReference type="ARBA" id="ARBA00004173"/>
    </source>
</evidence>
<accession>A0AA39X9U3</accession>
<dbReference type="Pfam" id="PF10356">
    <property type="entry name" value="RRG7"/>
    <property type="match status" value="1"/>
</dbReference>
<organism evidence="3 4">
    <name type="scientific">Bombardia bombarda</name>
    <dbReference type="NCBI Taxonomy" id="252184"/>
    <lineage>
        <taxon>Eukaryota</taxon>
        <taxon>Fungi</taxon>
        <taxon>Dikarya</taxon>
        <taxon>Ascomycota</taxon>
        <taxon>Pezizomycotina</taxon>
        <taxon>Sordariomycetes</taxon>
        <taxon>Sordariomycetidae</taxon>
        <taxon>Sordariales</taxon>
        <taxon>Lasiosphaeriaceae</taxon>
        <taxon>Bombardia</taxon>
    </lineage>
</organism>
<dbReference type="EMBL" id="JAULSR010000002">
    <property type="protein sequence ID" value="KAK0629800.1"/>
    <property type="molecule type" value="Genomic_DNA"/>
</dbReference>
<dbReference type="GO" id="GO:0005739">
    <property type="term" value="C:mitochondrion"/>
    <property type="evidence" value="ECO:0007669"/>
    <property type="project" value="UniProtKB-SubCell"/>
</dbReference>
<evidence type="ECO:0000313" key="4">
    <source>
        <dbReference type="Proteomes" id="UP001174934"/>
    </source>
</evidence>
<protein>
    <submittedName>
        <fullName evidence="3">Uncharacterized protein</fullName>
    </submittedName>
</protein>
<sequence>SSPLPSPLPSPSPSHAQNDTAEILTYPDANTDSHHDLASFLQYTERTGLDRRSTVFVGTHYEYTVASVLSAYGFSLRRIGGQFDFGIDLLGTWAVPSTTSSSSPSPPPSANSSHPPLKVLLSCKVSMKTGPALARELEGAFVGAPAGWRGSGVLGLLVSQRPATKGVRDALGRSRWPMGYISCTRAGYVQQMLWNRRAEEEGLAGVGVGMRY</sequence>
<dbReference type="AlphaFoldDB" id="A0AA39X9U3"/>
<comment type="caution">
    <text evidence="3">The sequence shown here is derived from an EMBL/GenBank/DDBJ whole genome shotgun (WGS) entry which is preliminary data.</text>
</comment>
<evidence type="ECO:0000313" key="3">
    <source>
        <dbReference type="EMBL" id="KAK0629800.1"/>
    </source>
</evidence>
<dbReference type="PANTHER" id="PTHR28133">
    <property type="entry name" value="REQUIRED FOR RESPIRATORY GROWTH PROTEIN 7, MITOCHONDRIAL"/>
    <property type="match status" value="1"/>
</dbReference>